<dbReference type="NCBIfam" id="TIGR00732">
    <property type="entry name" value="dprA"/>
    <property type="match status" value="1"/>
</dbReference>
<sequence length="380" mass="40630">MSSLKSWAYLSRAFEGPSREVNRALEAGFDADEIARGIKTGASWAKELVKEAASRHMLDRAQQDLEIAHNEGARLISPEDEEWPSECLDTAFGFAATGVSEHVRTYQSDAVAPHALWVKGDSLATLTRQAVAIVGTRAATQYGQRATEALVTGLVSRHYTIISGGALGIDAIAHRAALDSGGPTIAVSACGIDRTYPKVNAPLFARATVVTEYPPETTPHRHRFLTRNRLVAALSQGTVVVEAAFRSGALNTLSWAEGLGRVAMAVPGPITSGSSVGCHMRIRNGQAQLVASADDVRALVEPLGSVDPDAQLELDFAATPVQRLSRNELRVYDALSPHQQVTTEEVARTAGLSVGLSVSLLMELESRGLVRRDGTTWGRS</sequence>
<dbReference type="RefSeq" id="WP_139464971.1">
    <property type="nucleotide sequence ID" value="NZ_VDHJ01000003.1"/>
</dbReference>
<dbReference type="Gene3D" id="3.40.50.450">
    <property type="match status" value="1"/>
</dbReference>
<dbReference type="OrthoDB" id="9785707at2"/>
<evidence type="ECO:0000256" key="1">
    <source>
        <dbReference type="ARBA" id="ARBA00006525"/>
    </source>
</evidence>
<evidence type="ECO:0000259" key="2">
    <source>
        <dbReference type="Pfam" id="PF02481"/>
    </source>
</evidence>
<name>A0A5C4U6K7_9CORY</name>
<dbReference type="PANTHER" id="PTHR43022">
    <property type="entry name" value="PROTEIN SMF"/>
    <property type="match status" value="1"/>
</dbReference>
<proteinExistence type="inferred from homology"/>
<reference evidence="3 4" key="1">
    <citation type="submission" date="2019-06" db="EMBL/GenBank/DDBJ databases">
        <authorList>
            <person name="Li J."/>
        </authorList>
    </citation>
    <scope>NUCLEOTIDE SEQUENCE [LARGE SCALE GENOMIC DNA]</scope>
    <source>
        <strain evidence="3 4">LMG 28165</strain>
    </source>
</reference>
<evidence type="ECO:0000313" key="4">
    <source>
        <dbReference type="Proteomes" id="UP000312032"/>
    </source>
</evidence>
<dbReference type="Pfam" id="PF02481">
    <property type="entry name" value="DNA_processg_A"/>
    <property type="match status" value="1"/>
</dbReference>
<gene>
    <name evidence="3" type="primary">dprA</name>
    <name evidence="3" type="ORF">FHE74_02765</name>
</gene>
<accession>A0A5C4U6K7</accession>
<feature type="domain" description="Smf/DprA SLOG" evidence="2">
    <location>
        <begin position="110"/>
        <end position="298"/>
    </location>
</feature>
<dbReference type="EMBL" id="VDHJ01000003">
    <property type="protein sequence ID" value="TNL99295.1"/>
    <property type="molecule type" value="Genomic_DNA"/>
</dbReference>
<comment type="similarity">
    <text evidence="1">Belongs to the DprA/Smf family.</text>
</comment>
<dbReference type="InterPro" id="IPR036388">
    <property type="entry name" value="WH-like_DNA-bd_sf"/>
</dbReference>
<organism evidence="3 4">
    <name type="scientific">Corynebacterium tapiri</name>
    <dbReference type="NCBI Taxonomy" id="1448266"/>
    <lineage>
        <taxon>Bacteria</taxon>
        <taxon>Bacillati</taxon>
        <taxon>Actinomycetota</taxon>
        <taxon>Actinomycetes</taxon>
        <taxon>Mycobacteriales</taxon>
        <taxon>Corynebacteriaceae</taxon>
        <taxon>Corynebacterium</taxon>
    </lineage>
</organism>
<dbReference type="InterPro" id="IPR057666">
    <property type="entry name" value="DrpA_SLOG"/>
</dbReference>
<dbReference type="GO" id="GO:0009294">
    <property type="term" value="P:DNA-mediated transformation"/>
    <property type="evidence" value="ECO:0007669"/>
    <property type="project" value="InterPro"/>
</dbReference>
<dbReference type="AlphaFoldDB" id="A0A5C4U6K7"/>
<evidence type="ECO:0000313" key="3">
    <source>
        <dbReference type="EMBL" id="TNL99295.1"/>
    </source>
</evidence>
<keyword evidence="4" id="KW-1185">Reference proteome</keyword>
<dbReference type="InterPro" id="IPR003488">
    <property type="entry name" value="DprA"/>
</dbReference>
<dbReference type="PANTHER" id="PTHR43022:SF1">
    <property type="entry name" value="PROTEIN SMF"/>
    <property type="match status" value="1"/>
</dbReference>
<protein>
    <submittedName>
        <fullName evidence="3">DNA-protecting protein DprA</fullName>
    </submittedName>
</protein>
<comment type="caution">
    <text evidence="3">The sequence shown here is derived from an EMBL/GenBank/DDBJ whole genome shotgun (WGS) entry which is preliminary data.</text>
</comment>
<dbReference type="SUPFAM" id="SSF102405">
    <property type="entry name" value="MCP/YpsA-like"/>
    <property type="match status" value="1"/>
</dbReference>
<dbReference type="Proteomes" id="UP000312032">
    <property type="component" value="Unassembled WGS sequence"/>
</dbReference>
<dbReference type="Gene3D" id="1.10.10.10">
    <property type="entry name" value="Winged helix-like DNA-binding domain superfamily/Winged helix DNA-binding domain"/>
    <property type="match status" value="1"/>
</dbReference>